<organism evidence="3 4">
    <name type="scientific">Gryllotalpicola reticulitermitis</name>
    <dbReference type="NCBI Taxonomy" id="1184153"/>
    <lineage>
        <taxon>Bacteria</taxon>
        <taxon>Bacillati</taxon>
        <taxon>Actinomycetota</taxon>
        <taxon>Actinomycetes</taxon>
        <taxon>Micrococcales</taxon>
        <taxon>Microbacteriaceae</taxon>
        <taxon>Gryllotalpicola</taxon>
    </lineage>
</organism>
<proteinExistence type="predicted"/>
<keyword evidence="4" id="KW-1185">Reference proteome</keyword>
<dbReference type="Pfam" id="PF20059">
    <property type="entry name" value="DUF6458"/>
    <property type="match status" value="1"/>
</dbReference>
<sequence>MSLGTGIVLFVIGAILAFAVHVQVAWVSLTVVGYILMVAGAVGIILGIVLITTRRRQTVVQHDYVDPASGERVRRSTTDRPGDPYV</sequence>
<keyword evidence="1" id="KW-0472">Membrane</keyword>
<gene>
    <name evidence="3" type="ORF">ACFOYW_03935</name>
</gene>
<feature type="transmembrane region" description="Helical" evidence="1">
    <location>
        <begin position="32"/>
        <end position="51"/>
    </location>
</feature>
<feature type="domain" description="DUF6458" evidence="2">
    <location>
        <begin position="1"/>
        <end position="61"/>
    </location>
</feature>
<reference evidence="4" key="1">
    <citation type="journal article" date="2019" name="Int. J. Syst. Evol. Microbiol.">
        <title>The Global Catalogue of Microorganisms (GCM) 10K type strain sequencing project: providing services to taxonomists for standard genome sequencing and annotation.</title>
        <authorList>
            <consortium name="The Broad Institute Genomics Platform"/>
            <consortium name="The Broad Institute Genome Sequencing Center for Infectious Disease"/>
            <person name="Wu L."/>
            <person name="Ma J."/>
        </authorList>
    </citation>
    <scope>NUCLEOTIDE SEQUENCE [LARGE SCALE GENOMIC DNA]</scope>
    <source>
        <strain evidence="4">CGMCC 1.10363</strain>
    </source>
</reference>
<evidence type="ECO:0000256" key="1">
    <source>
        <dbReference type="SAM" id="Phobius"/>
    </source>
</evidence>
<dbReference type="RefSeq" id="WP_390227378.1">
    <property type="nucleotide sequence ID" value="NZ_JBHSCN010000003.1"/>
</dbReference>
<feature type="transmembrane region" description="Helical" evidence="1">
    <location>
        <begin position="7"/>
        <end position="26"/>
    </location>
</feature>
<evidence type="ECO:0000313" key="4">
    <source>
        <dbReference type="Proteomes" id="UP001595900"/>
    </source>
</evidence>
<dbReference type="Proteomes" id="UP001595900">
    <property type="component" value="Unassembled WGS sequence"/>
</dbReference>
<protein>
    <submittedName>
        <fullName evidence="3">DUF6458 family protein</fullName>
    </submittedName>
</protein>
<keyword evidence="1" id="KW-1133">Transmembrane helix</keyword>
<evidence type="ECO:0000313" key="3">
    <source>
        <dbReference type="EMBL" id="MFC4242514.1"/>
    </source>
</evidence>
<evidence type="ECO:0000259" key="2">
    <source>
        <dbReference type="Pfam" id="PF20059"/>
    </source>
</evidence>
<name>A0ABV8Q5V3_9MICO</name>
<comment type="caution">
    <text evidence="3">The sequence shown here is derived from an EMBL/GenBank/DDBJ whole genome shotgun (WGS) entry which is preliminary data.</text>
</comment>
<dbReference type="InterPro" id="IPR045597">
    <property type="entry name" value="DUF6458"/>
</dbReference>
<dbReference type="EMBL" id="JBHSCN010000003">
    <property type="protein sequence ID" value="MFC4242514.1"/>
    <property type="molecule type" value="Genomic_DNA"/>
</dbReference>
<keyword evidence="1" id="KW-0812">Transmembrane</keyword>
<accession>A0ABV8Q5V3</accession>